<feature type="non-terminal residue" evidence="1">
    <location>
        <position position="1"/>
    </location>
</feature>
<evidence type="ECO:0000313" key="1">
    <source>
        <dbReference type="EMBL" id="CAF4650585.1"/>
    </source>
</evidence>
<dbReference type="EMBL" id="CAJOBP010029831">
    <property type="protein sequence ID" value="CAF4650585.1"/>
    <property type="molecule type" value="Genomic_DNA"/>
</dbReference>
<keyword evidence="2" id="KW-1185">Reference proteome</keyword>
<dbReference type="Proteomes" id="UP000663873">
    <property type="component" value="Unassembled WGS sequence"/>
</dbReference>
<reference evidence="1" key="1">
    <citation type="submission" date="2021-02" db="EMBL/GenBank/DDBJ databases">
        <authorList>
            <person name="Nowell W R."/>
        </authorList>
    </citation>
    <scope>NUCLEOTIDE SEQUENCE</scope>
</reference>
<comment type="caution">
    <text evidence="1">The sequence shown here is derived from an EMBL/GenBank/DDBJ whole genome shotgun (WGS) entry which is preliminary data.</text>
</comment>
<sequence length="43" mass="4735">KVSKQSSFAVNDARCGRIRKPLCKNTRSMGADVAGTDKYFKLS</sequence>
<name>A0A821FH47_9BILA</name>
<protein>
    <submittedName>
        <fullName evidence="1">Uncharacterized protein</fullName>
    </submittedName>
</protein>
<accession>A0A821FH47</accession>
<proteinExistence type="predicted"/>
<dbReference type="AlphaFoldDB" id="A0A821FH47"/>
<organism evidence="1 2">
    <name type="scientific">Rotaria socialis</name>
    <dbReference type="NCBI Taxonomy" id="392032"/>
    <lineage>
        <taxon>Eukaryota</taxon>
        <taxon>Metazoa</taxon>
        <taxon>Spiralia</taxon>
        <taxon>Gnathifera</taxon>
        <taxon>Rotifera</taxon>
        <taxon>Eurotatoria</taxon>
        <taxon>Bdelloidea</taxon>
        <taxon>Philodinida</taxon>
        <taxon>Philodinidae</taxon>
        <taxon>Rotaria</taxon>
    </lineage>
</organism>
<gene>
    <name evidence="1" type="ORF">UJA718_LOCUS33688</name>
</gene>
<evidence type="ECO:0000313" key="2">
    <source>
        <dbReference type="Proteomes" id="UP000663873"/>
    </source>
</evidence>